<dbReference type="KEGG" id="neq:NEQ513"/>
<dbReference type="Proteomes" id="UP000000578">
    <property type="component" value="Chromosome"/>
</dbReference>
<keyword evidence="2" id="KW-1185">Reference proteome</keyword>
<dbReference type="InterPro" id="IPR036113">
    <property type="entry name" value="Asp/Glu-ADT_sf_sub_c"/>
</dbReference>
<protein>
    <submittedName>
        <fullName evidence="1">NEQ513</fullName>
    </submittedName>
</protein>
<reference evidence="1 2" key="1">
    <citation type="journal article" date="2003" name="Proc. Natl. Acad. Sci. U.S.A.">
        <title>The genome of Nanoarchaeum equitans: insights into early archaeal evolution and derived parasitism.</title>
        <authorList>
            <person name="Waters E."/>
            <person name="Hohn M.J."/>
            <person name="Ahel I."/>
            <person name="Graham D.E."/>
            <person name="Adams M.D."/>
            <person name="Barnstead M."/>
            <person name="Beeson K.Y."/>
            <person name="Bibbs L."/>
            <person name="Bolanos R."/>
            <person name="Keller M."/>
            <person name="Kretz K."/>
            <person name="Lin X."/>
            <person name="Mathur E."/>
            <person name="Ni J."/>
            <person name="Podar M."/>
            <person name="Richardson T."/>
            <person name="Sutton G.G."/>
            <person name="Simon M."/>
            <person name="Soll D."/>
            <person name="Stetter K.O."/>
            <person name="Short J.M."/>
            <person name="Noordewier M."/>
        </authorList>
    </citation>
    <scope>NUCLEOTIDE SEQUENCE [LARGE SCALE GENOMIC DNA]</scope>
    <source>
        <strain evidence="1 2">Kin4-M</strain>
    </source>
</reference>
<dbReference type="EnsemblBacteria" id="AAR39354">
    <property type="protein sequence ID" value="AAR39354"/>
    <property type="gene ID" value="NEQ513"/>
</dbReference>
<dbReference type="HOGENOM" id="CLU_2519842_0_0_2"/>
<gene>
    <name evidence="1" type="ordered locus">NEQ513</name>
</gene>
<dbReference type="SUPFAM" id="SSF141000">
    <property type="entry name" value="Glu-tRNAGln amidotransferase C subunit"/>
    <property type="match status" value="1"/>
</dbReference>
<dbReference type="GO" id="GO:0006450">
    <property type="term" value="P:regulation of translational fidelity"/>
    <property type="evidence" value="ECO:0007669"/>
    <property type="project" value="InterPro"/>
</dbReference>
<dbReference type="BioCyc" id="NEQU228908:GJB6-545-MONOMER"/>
<dbReference type="STRING" id="228908.NEQ513"/>
<dbReference type="Gene3D" id="1.10.20.60">
    <property type="entry name" value="Glu-tRNAGln amidotransferase C subunit, N-terminal domain"/>
    <property type="match status" value="1"/>
</dbReference>
<dbReference type="EMBL" id="AE017199">
    <property type="protein sequence ID" value="AAR39354.1"/>
    <property type="molecule type" value="Genomic_DNA"/>
</dbReference>
<dbReference type="AlphaFoldDB" id="Q74MX4"/>
<evidence type="ECO:0000313" key="1">
    <source>
        <dbReference type="EMBL" id="AAR39354.1"/>
    </source>
</evidence>
<sequence length="84" mass="9900">MDIDRIAYLARIKLDEKLKEKLKKDIEEILKAFSIVENLDGEKALLPIDVTGNPREDIPEKKEFDLWKNAKYREDNYIIGPKVR</sequence>
<proteinExistence type="predicted"/>
<name>Q74MX4_NANEQ</name>
<accession>Q74MX4</accession>
<dbReference type="Pfam" id="PF02686">
    <property type="entry name" value="GatC"/>
    <property type="match status" value="1"/>
</dbReference>
<evidence type="ECO:0000313" key="2">
    <source>
        <dbReference type="Proteomes" id="UP000000578"/>
    </source>
</evidence>
<organism evidence="1 2">
    <name type="scientific">Nanoarchaeum equitans (strain Kin4-M)</name>
    <dbReference type="NCBI Taxonomy" id="228908"/>
    <lineage>
        <taxon>Archaea</taxon>
        <taxon>Nanobdellota</taxon>
        <taxon>Candidatus Nanoarchaeia</taxon>
        <taxon>Nanoarchaeales</taxon>
        <taxon>Nanoarchaeaceae</taxon>
        <taxon>Nanoarchaeum</taxon>
    </lineage>
</organism>
<dbReference type="InterPro" id="IPR003837">
    <property type="entry name" value="GatC"/>
</dbReference>